<feature type="compositionally biased region" description="Low complexity" evidence="1">
    <location>
        <begin position="113"/>
        <end position="127"/>
    </location>
</feature>
<proteinExistence type="predicted"/>
<feature type="region of interest" description="Disordered" evidence="1">
    <location>
        <begin position="27"/>
        <end position="139"/>
    </location>
</feature>
<organism evidence="2 3">
    <name type="scientific">Triticum urartu</name>
    <name type="common">Red wild einkorn</name>
    <name type="synonym">Crithodium urartu</name>
    <dbReference type="NCBI Taxonomy" id="4572"/>
    <lineage>
        <taxon>Eukaryota</taxon>
        <taxon>Viridiplantae</taxon>
        <taxon>Streptophyta</taxon>
        <taxon>Embryophyta</taxon>
        <taxon>Tracheophyta</taxon>
        <taxon>Spermatophyta</taxon>
        <taxon>Magnoliopsida</taxon>
        <taxon>Liliopsida</taxon>
        <taxon>Poales</taxon>
        <taxon>Poaceae</taxon>
        <taxon>BOP clade</taxon>
        <taxon>Pooideae</taxon>
        <taxon>Triticodae</taxon>
        <taxon>Triticeae</taxon>
        <taxon>Triticinae</taxon>
        <taxon>Triticum</taxon>
    </lineage>
</organism>
<feature type="compositionally biased region" description="Basic residues" evidence="1">
    <location>
        <begin position="31"/>
        <end position="47"/>
    </location>
</feature>
<accession>A0A8R7JYP4</accession>
<protein>
    <submittedName>
        <fullName evidence="2">Uncharacterized protein</fullName>
    </submittedName>
</protein>
<evidence type="ECO:0000256" key="1">
    <source>
        <dbReference type="SAM" id="MobiDB-lite"/>
    </source>
</evidence>
<reference evidence="3" key="1">
    <citation type="journal article" date="2013" name="Nature">
        <title>Draft genome of the wheat A-genome progenitor Triticum urartu.</title>
        <authorList>
            <person name="Ling H.Q."/>
            <person name="Zhao S."/>
            <person name="Liu D."/>
            <person name="Wang J."/>
            <person name="Sun H."/>
            <person name="Zhang C."/>
            <person name="Fan H."/>
            <person name="Li D."/>
            <person name="Dong L."/>
            <person name="Tao Y."/>
            <person name="Gao C."/>
            <person name="Wu H."/>
            <person name="Li Y."/>
            <person name="Cui Y."/>
            <person name="Guo X."/>
            <person name="Zheng S."/>
            <person name="Wang B."/>
            <person name="Yu K."/>
            <person name="Liang Q."/>
            <person name="Yang W."/>
            <person name="Lou X."/>
            <person name="Chen J."/>
            <person name="Feng M."/>
            <person name="Jian J."/>
            <person name="Zhang X."/>
            <person name="Luo G."/>
            <person name="Jiang Y."/>
            <person name="Liu J."/>
            <person name="Wang Z."/>
            <person name="Sha Y."/>
            <person name="Zhang B."/>
            <person name="Wu H."/>
            <person name="Tang D."/>
            <person name="Shen Q."/>
            <person name="Xue P."/>
            <person name="Zou S."/>
            <person name="Wang X."/>
            <person name="Liu X."/>
            <person name="Wang F."/>
            <person name="Yang Y."/>
            <person name="An X."/>
            <person name="Dong Z."/>
            <person name="Zhang K."/>
            <person name="Zhang X."/>
            <person name="Luo M.C."/>
            <person name="Dvorak J."/>
            <person name="Tong Y."/>
            <person name="Wang J."/>
            <person name="Yang H."/>
            <person name="Li Z."/>
            <person name="Wang D."/>
            <person name="Zhang A."/>
            <person name="Wang J."/>
        </authorList>
    </citation>
    <scope>NUCLEOTIDE SEQUENCE</scope>
    <source>
        <strain evidence="3">cv. G1812</strain>
    </source>
</reference>
<reference evidence="2" key="3">
    <citation type="submission" date="2022-06" db="UniProtKB">
        <authorList>
            <consortium name="EnsemblPlants"/>
        </authorList>
    </citation>
    <scope>IDENTIFICATION</scope>
</reference>
<dbReference type="EnsemblPlants" id="TuG1812G0100001979.01.T01">
    <property type="protein sequence ID" value="TuG1812G0100001979.01.T01.cds381374"/>
    <property type="gene ID" value="TuG1812G0100001979.01"/>
</dbReference>
<evidence type="ECO:0000313" key="3">
    <source>
        <dbReference type="Proteomes" id="UP000015106"/>
    </source>
</evidence>
<keyword evidence="3" id="KW-1185">Reference proteome</keyword>
<feature type="compositionally biased region" description="Basic and acidic residues" evidence="1">
    <location>
        <begin position="57"/>
        <end position="85"/>
    </location>
</feature>
<dbReference type="Proteomes" id="UP000015106">
    <property type="component" value="Chromosome 1"/>
</dbReference>
<dbReference type="Gramene" id="TuG1812G0100001979.01.T01">
    <property type="protein sequence ID" value="TuG1812G0100001979.01.T01.cds381374"/>
    <property type="gene ID" value="TuG1812G0100001979.01"/>
</dbReference>
<sequence length="139" mass="15679">KREKSIINLFTHTYIISPFISLHHSDSAHARTTHHGSRHKAGRRHTHSQLLTGATRSESRAHVSRDGGREGNTKEEEAKFQDKQPRMRLAYHPSKSIESSSLSPPPRHHLLRRAPPCTAACPSTAASVDDDSQLHRHRH</sequence>
<dbReference type="AlphaFoldDB" id="A0A8R7JYP4"/>
<name>A0A8R7JYP4_TRIUA</name>
<evidence type="ECO:0000313" key="2">
    <source>
        <dbReference type="EnsemblPlants" id="TuG1812G0100001979.01.T01.cds381374"/>
    </source>
</evidence>
<feature type="compositionally biased region" description="Low complexity" evidence="1">
    <location>
        <begin position="93"/>
        <end position="102"/>
    </location>
</feature>
<reference evidence="2" key="2">
    <citation type="submission" date="2018-03" db="EMBL/GenBank/DDBJ databases">
        <title>The Triticum urartu genome reveals the dynamic nature of wheat genome evolution.</title>
        <authorList>
            <person name="Ling H."/>
            <person name="Ma B."/>
            <person name="Shi X."/>
            <person name="Liu H."/>
            <person name="Dong L."/>
            <person name="Sun H."/>
            <person name="Cao Y."/>
            <person name="Gao Q."/>
            <person name="Zheng S."/>
            <person name="Li Y."/>
            <person name="Yu Y."/>
            <person name="Du H."/>
            <person name="Qi M."/>
            <person name="Li Y."/>
            <person name="Yu H."/>
            <person name="Cui Y."/>
            <person name="Wang N."/>
            <person name="Chen C."/>
            <person name="Wu H."/>
            <person name="Zhao Y."/>
            <person name="Zhang J."/>
            <person name="Li Y."/>
            <person name="Zhou W."/>
            <person name="Zhang B."/>
            <person name="Hu W."/>
            <person name="Eijk M."/>
            <person name="Tang J."/>
            <person name="Witsenboer H."/>
            <person name="Zhao S."/>
            <person name="Li Z."/>
            <person name="Zhang A."/>
            <person name="Wang D."/>
            <person name="Liang C."/>
        </authorList>
    </citation>
    <scope>NUCLEOTIDE SEQUENCE [LARGE SCALE GENOMIC DNA]</scope>
    <source>
        <strain evidence="2">cv. G1812</strain>
    </source>
</reference>